<feature type="chain" id="PRO_5047433264" evidence="1">
    <location>
        <begin position="20"/>
        <end position="146"/>
    </location>
</feature>
<keyword evidence="3" id="KW-1185">Reference proteome</keyword>
<feature type="signal peptide" evidence="1">
    <location>
        <begin position="1"/>
        <end position="19"/>
    </location>
</feature>
<dbReference type="EnsemblMetazoa" id="XM_028278195.2">
    <property type="protein sequence ID" value="XP_028133996.2"/>
    <property type="gene ID" value="LOC114329173"/>
</dbReference>
<evidence type="ECO:0000313" key="2">
    <source>
        <dbReference type="EnsemblMetazoa" id="XP_028133996.2"/>
    </source>
</evidence>
<sequence>MMMNKILVLLFVSLGFIECREMHPIKPDTDMCFDSYIDVQPINLSNLTKACVEPFPEINNCPGIGLFTDEVILLDCDISGNKRTEPLKTGCYTLIKKDSTEEVICQRYNRKKMCEMLKTPSNLAIEVYCQRSSRSIVNVERIKIVP</sequence>
<name>A0ABM5IJ56_DIAVI</name>
<dbReference type="GeneID" id="114329173"/>
<dbReference type="RefSeq" id="XP_028133996.2">
    <property type="nucleotide sequence ID" value="XM_028278195.2"/>
</dbReference>
<keyword evidence="1" id="KW-0732">Signal</keyword>
<evidence type="ECO:0000313" key="3">
    <source>
        <dbReference type="Proteomes" id="UP001652700"/>
    </source>
</evidence>
<dbReference type="Proteomes" id="UP001652700">
    <property type="component" value="Unplaced"/>
</dbReference>
<evidence type="ECO:0000256" key="1">
    <source>
        <dbReference type="SAM" id="SignalP"/>
    </source>
</evidence>
<protein>
    <submittedName>
        <fullName evidence="2">Uncharacterized protein</fullName>
    </submittedName>
</protein>
<organism evidence="2 3">
    <name type="scientific">Diabrotica virgifera virgifera</name>
    <name type="common">western corn rootworm</name>
    <dbReference type="NCBI Taxonomy" id="50390"/>
    <lineage>
        <taxon>Eukaryota</taxon>
        <taxon>Metazoa</taxon>
        <taxon>Ecdysozoa</taxon>
        <taxon>Arthropoda</taxon>
        <taxon>Hexapoda</taxon>
        <taxon>Insecta</taxon>
        <taxon>Pterygota</taxon>
        <taxon>Neoptera</taxon>
        <taxon>Endopterygota</taxon>
        <taxon>Coleoptera</taxon>
        <taxon>Polyphaga</taxon>
        <taxon>Cucujiformia</taxon>
        <taxon>Chrysomeloidea</taxon>
        <taxon>Chrysomelidae</taxon>
        <taxon>Galerucinae</taxon>
        <taxon>Diabroticina</taxon>
        <taxon>Diabroticites</taxon>
        <taxon>Diabrotica</taxon>
    </lineage>
</organism>
<accession>A0ABM5IJ56</accession>
<reference evidence="2" key="1">
    <citation type="submission" date="2025-05" db="UniProtKB">
        <authorList>
            <consortium name="EnsemblMetazoa"/>
        </authorList>
    </citation>
    <scope>IDENTIFICATION</scope>
</reference>
<proteinExistence type="predicted"/>